<evidence type="ECO:0000256" key="7">
    <source>
        <dbReference type="SAM" id="MobiDB-lite"/>
    </source>
</evidence>
<protein>
    <submittedName>
        <fullName evidence="11">Methyl-accepting chemotaxis protein</fullName>
    </submittedName>
</protein>
<sequence>MHFRRFKIGHRTAAGFVVALAFILGLGLFSLKQMSAIAQSSAEIAEDWLPRQRVLGEIQSSLNFFRTQELLHVMAEFNQEIIDADERMKAAQNKLEGLMADYKKILESEQEKNLFETLTASWKSYLETHDEMIGLSRVKFKEEAREMMTGPSNERLEQLRKVYVDLSDFVASGADSAKGRASELYSATKELMIIAIALAAVITFTFALVLTRSINKPLKSVLSAARRIARNDLTQTIEVEGQDEISDLQKALAEMQDRLRKTLQKVTSAAAQVASASENLNALTEDATNALNMQNSEIQMAATAVTEMSTAVDDVAKHANDASEASQAAESASTSGRKQVGETKQSLEELTNSVTSTGGEIQALANQVGEISRVLDVIGSIADQTNLLALNAAIEAARAGEQGRGFSVVADEVRALAHRTQESTREITQMIDNIQSVTRKAVNSMTASNEHTHKTLSLAEAADGALEEIMRMVGRINEMNLSIASASEEQAHVAREVDRNLVNIRDVADHTAEGAQKTSAASHELADLAHDLNGIVAGFKL</sequence>
<keyword evidence="2" id="KW-1003">Cell membrane</keyword>
<feature type="domain" description="T-SNARE coiled-coil homology" evidence="9">
    <location>
        <begin position="456"/>
        <end position="518"/>
    </location>
</feature>
<evidence type="ECO:0000259" key="10">
    <source>
        <dbReference type="PROSITE" id="PS50885"/>
    </source>
</evidence>
<evidence type="ECO:0000259" key="9">
    <source>
        <dbReference type="PROSITE" id="PS50192"/>
    </source>
</evidence>
<evidence type="ECO:0000256" key="1">
    <source>
        <dbReference type="ARBA" id="ARBA00004429"/>
    </source>
</evidence>
<dbReference type="PROSITE" id="PS50192">
    <property type="entry name" value="T_SNARE"/>
    <property type="match status" value="1"/>
</dbReference>
<dbReference type="KEGG" id="hch:HCH_00084"/>
<evidence type="ECO:0000313" key="11">
    <source>
        <dbReference type="EMBL" id="ABC27005.1"/>
    </source>
</evidence>
<organism evidence="11 12">
    <name type="scientific">Hahella chejuensis (strain KCTC 2396)</name>
    <dbReference type="NCBI Taxonomy" id="349521"/>
    <lineage>
        <taxon>Bacteria</taxon>
        <taxon>Pseudomonadati</taxon>
        <taxon>Pseudomonadota</taxon>
        <taxon>Gammaproteobacteria</taxon>
        <taxon>Oceanospirillales</taxon>
        <taxon>Hahellaceae</taxon>
        <taxon>Hahella</taxon>
    </lineage>
</organism>
<dbReference type="GO" id="GO:0007165">
    <property type="term" value="P:signal transduction"/>
    <property type="evidence" value="ECO:0007669"/>
    <property type="project" value="UniProtKB-KW"/>
</dbReference>
<gene>
    <name evidence="11" type="ordered locus">HCH_00084</name>
</gene>
<feature type="domain" description="HAMP" evidence="10">
    <location>
        <begin position="212"/>
        <end position="264"/>
    </location>
</feature>
<evidence type="ECO:0000256" key="6">
    <source>
        <dbReference type="SAM" id="Coils"/>
    </source>
</evidence>
<dbReference type="PANTHER" id="PTHR32089">
    <property type="entry name" value="METHYL-ACCEPTING CHEMOTAXIS PROTEIN MCPB"/>
    <property type="match status" value="1"/>
</dbReference>
<accession>Q2SQR9</accession>
<dbReference type="CDD" id="cd11386">
    <property type="entry name" value="MCP_signal"/>
    <property type="match status" value="1"/>
</dbReference>
<evidence type="ECO:0000256" key="5">
    <source>
        <dbReference type="PROSITE-ProRule" id="PRU00284"/>
    </source>
</evidence>
<dbReference type="Pfam" id="PF12729">
    <property type="entry name" value="4HB_MCP_1"/>
    <property type="match status" value="1"/>
</dbReference>
<dbReference type="Gene3D" id="6.10.340.10">
    <property type="match status" value="1"/>
</dbReference>
<keyword evidence="2" id="KW-0997">Cell inner membrane</keyword>
<comment type="similarity">
    <text evidence="4">Belongs to the methyl-accepting chemotaxis (MCP) protein family.</text>
</comment>
<dbReference type="EMBL" id="CP000155">
    <property type="protein sequence ID" value="ABC27005.1"/>
    <property type="molecule type" value="Genomic_DNA"/>
</dbReference>
<comment type="subcellular location">
    <subcellularLocation>
        <location evidence="1">Cell inner membrane</location>
        <topology evidence="1">Multi-pass membrane protein</topology>
    </subcellularLocation>
</comment>
<dbReference type="CDD" id="cd06225">
    <property type="entry name" value="HAMP"/>
    <property type="match status" value="1"/>
</dbReference>
<dbReference type="PROSITE" id="PS50111">
    <property type="entry name" value="CHEMOTAXIS_TRANSDUC_2"/>
    <property type="match status" value="1"/>
</dbReference>
<feature type="region of interest" description="Disordered" evidence="7">
    <location>
        <begin position="318"/>
        <end position="347"/>
    </location>
</feature>
<dbReference type="InterPro" id="IPR004089">
    <property type="entry name" value="MCPsignal_dom"/>
</dbReference>
<dbReference type="STRING" id="349521.HCH_00084"/>
<dbReference type="Pfam" id="PF00015">
    <property type="entry name" value="MCPsignal"/>
    <property type="match status" value="1"/>
</dbReference>
<dbReference type="eggNOG" id="COG0840">
    <property type="taxonomic scope" value="Bacteria"/>
</dbReference>
<dbReference type="FunFam" id="1.10.287.950:FF:000001">
    <property type="entry name" value="Methyl-accepting chemotaxis sensory transducer"/>
    <property type="match status" value="1"/>
</dbReference>
<dbReference type="PROSITE" id="PS50885">
    <property type="entry name" value="HAMP"/>
    <property type="match status" value="1"/>
</dbReference>
<dbReference type="GO" id="GO:0006935">
    <property type="term" value="P:chemotaxis"/>
    <property type="evidence" value="ECO:0007669"/>
    <property type="project" value="UniProtKB-ARBA"/>
</dbReference>
<keyword evidence="3 5" id="KW-0807">Transducer</keyword>
<evidence type="ECO:0000313" key="12">
    <source>
        <dbReference type="Proteomes" id="UP000000238"/>
    </source>
</evidence>
<name>Q2SQR9_HAHCH</name>
<feature type="coiled-coil region" evidence="6">
    <location>
        <begin position="74"/>
        <end position="112"/>
    </location>
</feature>
<keyword evidence="6" id="KW-0175">Coiled coil</keyword>
<dbReference type="PANTHER" id="PTHR32089:SF120">
    <property type="entry name" value="METHYL-ACCEPTING CHEMOTAXIS PROTEIN TLPQ"/>
    <property type="match status" value="1"/>
</dbReference>
<dbReference type="RefSeq" id="WP_011394082.1">
    <property type="nucleotide sequence ID" value="NC_007645.1"/>
</dbReference>
<feature type="coiled-coil region" evidence="6">
    <location>
        <begin position="238"/>
        <end position="293"/>
    </location>
</feature>
<dbReference type="GO" id="GO:0005886">
    <property type="term" value="C:plasma membrane"/>
    <property type="evidence" value="ECO:0007669"/>
    <property type="project" value="UniProtKB-SubCell"/>
</dbReference>
<evidence type="ECO:0000256" key="2">
    <source>
        <dbReference type="ARBA" id="ARBA00022519"/>
    </source>
</evidence>
<dbReference type="SMART" id="SM00304">
    <property type="entry name" value="HAMP"/>
    <property type="match status" value="1"/>
</dbReference>
<dbReference type="AlphaFoldDB" id="Q2SQR9"/>
<dbReference type="Gene3D" id="1.10.287.950">
    <property type="entry name" value="Methyl-accepting chemotaxis protein"/>
    <property type="match status" value="1"/>
</dbReference>
<feature type="domain" description="Methyl-accepting transducer" evidence="8">
    <location>
        <begin position="269"/>
        <end position="505"/>
    </location>
</feature>
<proteinExistence type="inferred from homology"/>
<dbReference type="Proteomes" id="UP000000238">
    <property type="component" value="Chromosome"/>
</dbReference>
<dbReference type="InterPro" id="IPR003660">
    <property type="entry name" value="HAMP_dom"/>
</dbReference>
<reference evidence="11 12" key="1">
    <citation type="journal article" date="2005" name="Nucleic Acids Res.">
        <title>Genomic blueprint of Hahella chejuensis, a marine microbe producing an algicidal agent.</title>
        <authorList>
            <person name="Jeong H."/>
            <person name="Yim J.H."/>
            <person name="Lee C."/>
            <person name="Choi S.-H."/>
            <person name="Park Y.K."/>
            <person name="Yoon S.H."/>
            <person name="Hur C.-G."/>
            <person name="Kang H.-Y."/>
            <person name="Kim D."/>
            <person name="Lee H.H."/>
            <person name="Park K.H."/>
            <person name="Park S.-H."/>
            <person name="Park H.-S."/>
            <person name="Lee H.K."/>
            <person name="Oh T.K."/>
            <person name="Kim J.F."/>
        </authorList>
    </citation>
    <scope>NUCLEOTIDE SEQUENCE [LARGE SCALE GENOMIC DNA]</scope>
    <source>
        <strain evidence="11 12">KCTC 2396</strain>
    </source>
</reference>
<evidence type="ECO:0000259" key="8">
    <source>
        <dbReference type="PROSITE" id="PS50111"/>
    </source>
</evidence>
<evidence type="ECO:0000256" key="3">
    <source>
        <dbReference type="ARBA" id="ARBA00023224"/>
    </source>
</evidence>
<dbReference type="OrthoDB" id="7054443at2"/>
<keyword evidence="2" id="KW-0472">Membrane</keyword>
<dbReference type="InterPro" id="IPR024478">
    <property type="entry name" value="HlyB_4HB_MCP"/>
</dbReference>
<dbReference type="HOGENOM" id="CLU_000445_107_27_6"/>
<dbReference type="SMART" id="SM00283">
    <property type="entry name" value="MA"/>
    <property type="match status" value="1"/>
</dbReference>
<keyword evidence="12" id="KW-1185">Reference proteome</keyword>
<dbReference type="Pfam" id="PF00672">
    <property type="entry name" value="HAMP"/>
    <property type="match status" value="1"/>
</dbReference>
<dbReference type="InterPro" id="IPR000727">
    <property type="entry name" value="T_SNARE_dom"/>
</dbReference>
<feature type="compositionally biased region" description="Low complexity" evidence="7">
    <location>
        <begin position="322"/>
        <end position="335"/>
    </location>
</feature>
<evidence type="ECO:0000256" key="4">
    <source>
        <dbReference type="ARBA" id="ARBA00029447"/>
    </source>
</evidence>
<dbReference type="SUPFAM" id="SSF58104">
    <property type="entry name" value="Methyl-accepting chemotaxis protein (MCP) signaling domain"/>
    <property type="match status" value="1"/>
</dbReference>